<gene>
    <name evidence="1" type="ORF">CASFOL_024797</name>
</gene>
<proteinExistence type="predicted"/>
<organism evidence="1 2">
    <name type="scientific">Castilleja foliolosa</name>
    <dbReference type="NCBI Taxonomy" id="1961234"/>
    <lineage>
        <taxon>Eukaryota</taxon>
        <taxon>Viridiplantae</taxon>
        <taxon>Streptophyta</taxon>
        <taxon>Embryophyta</taxon>
        <taxon>Tracheophyta</taxon>
        <taxon>Spermatophyta</taxon>
        <taxon>Magnoliopsida</taxon>
        <taxon>eudicotyledons</taxon>
        <taxon>Gunneridae</taxon>
        <taxon>Pentapetalae</taxon>
        <taxon>asterids</taxon>
        <taxon>lamiids</taxon>
        <taxon>Lamiales</taxon>
        <taxon>Orobanchaceae</taxon>
        <taxon>Pedicularideae</taxon>
        <taxon>Castillejinae</taxon>
        <taxon>Castilleja</taxon>
    </lineage>
</organism>
<dbReference type="EMBL" id="JAVIJP010000032">
    <property type="protein sequence ID" value="KAL3631813.1"/>
    <property type="molecule type" value="Genomic_DNA"/>
</dbReference>
<name>A0ABD3CPD7_9LAMI</name>
<protein>
    <submittedName>
        <fullName evidence="1">Uncharacterized protein</fullName>
    </submittedName>
</protein>
<keyword evidence="2" id="KW-1185">Reference proteome</keyword>
<dbReference type="Proteomes" id="UP001632038">
    <property type="component" value="Unassembled WGS sequence"/>
</dbReference>
<sequence>MRGTTIPTPHQVFNSYKYNMRGKSVNIDLKHLEVIVGSYLCVAGAVLGMVKRGRISLIGLSMIIWGVTREIITGSKNATQAKCIYPEMIFTLIAAFFSVTKDVRRLIGCCMPNCYSKPRFD</sequence>
<comment type="caution">
    <text evidence="1">The sequence shown here is derived from an EMBL/GenBank/DDBJ whole genome shotgun (WGS) entry which is preliminary data.</text>
</comment>
<dbReference type="PANTHER" id="PTHR35288:SF2">
    <property type="entry name" value="TRANSMEMBRANE PROTEIN"/>
    <property type="match status" value="1"/>
</dbReference>
<dbReference type="PANTHER" id="PTHR35288">
    <property type="entry name" value="TAIL FIBER"/>
    <property type="match status" value="1"/>
</dbReference>
<accession>A0ABD3CPD7</accession>
<reference evidence="2" key="1">
    <citation type="journal article" date="2024" name="IScience">
        <title>Strigolactones Initiate the Formation of Haustorium-like Structures in Castilleja.</title>
        <authorList>
            <person name="Buerger M."/>
            <person name="Peterson D."/>
            <person name="Chory J."/>
        </authorList>
    </citation>
    <scope>NUCLEOTIDE SEQUENCE [LARGE SCALE GENOMIC DNA]</scope>
</reference>
<evidence type="ECO:0000313" key="1">
    <source>
        <dbReference type="EMBL" id="KAL3631813.1"/>
    </source>
</evidence>
<evidence type="ECO:0000313" key="2">
    <source>
        <dbReference type="Proteomes" id="UP001632038"/>
    </source>
</evidence>
<dbReference type="AlphaFoldDB" id="A0ABD3CPD7"/>